<protein>
    <submittedName>
        <fullName evidence="2">Uncharacterized protein</fullName>
    </submittedName>
</protein>
<comment type="caution">
    <text evidence="2">The sequence shown here is derived from an EMBL/GenBank/DDBJ whole genome shotgun (WGS) entry which is preliminary data.</text>
</comment>
<dbReference type="EMBL" id="BART01007108">
    <property type="protein sequence ID" value="GAG54134.1"/>
    <property type="molecule type" value="Genomic_DNA"/>
</dbReference>
<evidence type="ECO:0000256" key="1">
    <source>
        <dbReference type="SAM" id="Phobius"/>
    </source>
</evidence>
<evidence type="ECO:0000313" key="2">
    <source>
        <dbReference type="EMBL" id="GAG54134.1"/>
    </source>
</evidence>
<keyword evidence="1" id="KW-0472">Membrane</keyword>
<name>X0YDZ3_9ZZZZ</name>
<accession>X0YDZ3</accession>
<dbReference type="AlphaFoldDB" id="X0YDZ3"/>
<organism evidence="2">
    <name type="scientific">marine sediment metagenome</name>
    <dbReference type="NCBI Taxonomy" id="412755"/>
    <lineage>
        <taxon>unclassified sequences</taxon>
        <taxon>metagenomes</taxon>
        <taxon>ecological metagenomes</taxon>
    </lineage>
</organism>
<keyword evidence="1" id="KW-0812">Transmembrane</keyword>
<reference evidence="2" key="1">
    <citation type="journal article" date="2014" name="Front. Microbiol.">
        <title>High frequency of phylogenetically diverse reductive dehalogenase-homologous genes in deep subseafloor sedimentary metagenomes.</title>
        <authorList>
            <person name="Kawai M."/>
            <person name="Futagami T."/>
            <person name="Toyoda A."/>
            <person name="Takaki Y."/>
            <person name="Nishi S."/>
            <person name="Hori S."/>
            <person name="Arai W."/>
            <person name="Tsubouchi T."/>
            <person name="Morono Y."/>
            <person name="Uchiyama I."/>
            <person name="Ito T."/>
            <person name="Fujiyama A."/>
            <person name="Inagaki F."/>
            <person name="Takami H."/>
        </authorList>
    </citation>
    <scope>NUCLEOTIDE SEQUENCE</scope>
    <source>
        <strain evidence="2">Expedition CK06-06</strain>
    </source>
</reference>
<gene>
    <name evidence="2" type="ORF">S01H4_16230</name>
</gene>
<proteinExistence type="predicted"/>
<feature type="transmembrane region" description="Helical" evidence="1">
    <location>
        <begin position="6"/>
        <end position="24"/>
    </location>
</feature>
<sequence>HGFLHSFVGGSIVALLLAIVEWIVQVKSQNQKWFNVDDNVGHYKCGKIDVAEE</sequence>
<feature type="non-terminal residue" evidence="2">
    <location>
        <position position="1"/>
    </location>
</feature>
<keyword evidence="1" id="KW-1133">Transmembrane helix</keyword>